<dbReference type="InterPro" id="IPR036653">
    <property type="entry name" value="CinA-like_C"/>
</dbReference>
<organism evidence="3 4">
    <name type="scientific">Guptibacillus hwajinpoensis</name>
    <dbReference type="NCBI Taxonomy" id="208199"/>
    <lineage>
        <taxon>Bacteria</taxon>
        <taxon>Bacillati</taxon>
        <taxon>Bacillota</taxon>
        <taxon>Bacilli</taxon>
        <taxon>Bacillales</taxon>
        <taxon>Guptibacillaceae</taxon>
        <taxon>Guptibacillus</taxon>
    </lineage>
</organism>
<dbReference type="InterPro" id="IPR001453">
    <property type="entry name" value="MoaB/Mog_dom"/>
</dbReference>
<evidence type="ECO:0000256" key="1">
    <source>
        <dbReference type="HAMAP-Rule" id="MF_00226"/>
    </source>
</evidence>
<dbReference type="InterPro" id="IPR008135">
    <property type="entry name" value="Competence-induced_CinA"/>
</dbReference>
<feature type="domain" description="MoaB/Mog" evidence="2">
    <location>
        <begin position="4"/>
        <end position="170"/>
    </location>
</feature>
<dbReference type="Proteomes" id="UP000447833">
    <property type="component" value="Unassembled WGS sequence"/>
</dbReference>
<dbReference type="InterPro" id="IPR050101">
    <property type="entry name" value="CinA"/>
</dbReference>
<dbReference type="SMART" id="SM00852">
    <property type="entry name" value="MoCF_biosynth"/>
    <property type="match status" value="1"/>
</dbReference>
<dbReference type="PIRSF" id="PIRSF006728">
    <property type="entry name" value="CinA"/>
    <property type="match status" value="1"/>
</dbReference>
<dbReference type="SUPFAM" id="SSF142433">
    <property type="entry name" value="CinA-like"/>
    <property type="match status" value="1"/>
</dbReference>
<sequence>MNAEIIGIGSELLLGQIANTNAQFISQRLADLGINVFYHTVVGDNNERLKQAIEVAQTRSDLLVFTGGLGPTKDDLTKETIAETLNKQLVYNEEAMKTIQAYYDKTGAPMSENNRKQALVLEGAAVLRNDNGMAPGMALTENNHTYMLFPGPPKELYPMFTNYAEPYLLGQLKQGDTIVSRVLRFFGIGESRLETELEDLIDQQTNPTIAPLAGEWEVTLRLTAKADSKEEANKLIDETEKKIHARVGTFLYGYGETSLPKEVFSMLKDRNWSISTAESLTGGMFSQELTDLPGVSSLFYGGVVCYSNEVKREIGVSKETLEAYGAVSEECAIELARSVKAKYKTDVGISFTGVAGPDPSEGKDAGTVYIGVAAPSGEKVVALNLAGNRNAIRKRTVKHGFNTLLKLER</sequence>
<reference evidence="3 4" key="1">
    <citation type="submission" date="2019-11" db="EMBL/GenBank/DDBJ databases">
        <title>Genome sequences of 17 halophilic strains isolated from different environments.</title>
        <authorList>
            <person name="Furrow R.E."/>
        </authorList>
    </citation>
    <scope>NUCLEOTIDE SEQUENCE [LARGE SCALE GENOMIC DNA]</scope>
    <source>
        <strain evidence="3 4">22506_14_FS</strain>
    </source>
</reference>
<dbReference type="PANTHER" id="PTHR13939">
    <property type="entry name" value="NICOTINAMIDE-NUCLEOTIDE AMIDOHYDROLASE PNCC"/>
    <property type="match status" value="1"/>
</dbReference>
<dbReference type="InterPro" id="IPR041424">
    <property type="entry name" value="CinA_KH"/>
</dbReference>
<dbReference type="EMBL" id="WMEY01000003">
    <property type="protein sequence ID" value="MYL63825.1"/>
    <property type="molecule type" value="Genomic_DNA"/>
</dbReference>
<protein>
    <recommendedName>
        <fullName evidence="1">Putative competence-damage inducible protein</fullName>
    </recommendedName>
</protein>
<proteinExistence type="inferred from homology"/>
<dbReference type="PANTHER" id="PTHR13939:SF0">
    <property type="entry name" value="NMN AMIDOHYDROLASE-LIKE PROTEIN YFAY"/>
    <property type="match status" value="1"/>
</dbReference>
<dbReference type="Gene3D" id="3.30.70.2860">
    <property type="match status" value="1"/>
</dbReference>
<dbReference type="NCBIfam" id="NF001813">
    <property type="entry name" value="PRK00549.1"/>
    <property type="match status" value="1"/>
</dbReference>
<dbReference type="CDD" id="cd00885">
    <property type="entry name" value="cinA"/>
    <property type="match status" value="1"/>
</dbReference>
<dbReference type="Gene3D" id="3.90.950.20">
    <property type="entry name" value="CinA-like"/>
    <property type="match status" value="1"/>
</dbReference>
<dbReference type="Pfam" id="PF02464">
    <property type="entry name" value="CinA"/>
    <property type="match status" value="1"/>
</dbReference>
<gene>
    <name evidence="1" type="primary">cinA</name>
    <name evidence="3" type="ORF">GLW07_10705</name>
</gene>
<accession>A0A845EZA4</accession>
<dbReference type="RefSeq" id="WP_160919332.1">
    <property type="nucleotide sequence ID" value="NZ_WMEY01000003.1"/>
</dbReference>
<comment type="similarity">
    <text evidence="1">Belongs to the CinA family.</text>
</comment>
<dbReference type="NCBIfam" id="TIGR00200">
    <property type="entry name" value="cinA_nterm"/>
    <property type="match status" value="1"/>
</dbReference>
<evidence type="ECO:0000259" key="2">
    <source>
        <dbReference type="SMART" id="SM00852"/>
    </source>
</evidence>
<dbReference type="Pfam" id="PF18146">
    <property type="entry name" value="CinA_KH"/>
    <property type="match status" value="1"/>
</dbReference>
<dbReference type="AlphaFoldDB" id="A0A845EZA4"/>
<dbReference type="Pfam" id="PF00994">
    <property type="entry name" value="MoCF_biosynth"/>
    <property type="match status" value="1"/>
</dbReference>
<dbReference type="HAMAP" id="MF_00226_B">
    <property type="entry name" value="CinA_B"/>
    <property type="match status" value="1"/>
</dbReference>
<comment type="caution">
    <text evidence="3">The sequence shown here is derived from an EMBL/GenBank/DDBJ whole genome shotgun (WGS) entry which is preliminary data.</text>
</comment>
<evidence type="ECO:0000313" key="4">
    <source>
        <dbReference type="Proteomes" id="UP000447833"/>
    </source>
</evidence>
<dbReference type="NCBIfam" id="TIGR00177">
    <property type="entry name" value="molyb_syn"/>
    <property type="match status" value="1"/>
</dbReference>
<evidence type="ECO:0000313" key="3">
    <source>
        <dbReference type="EMBL" id="MYL63825.1"/>
    </source>
</evidence>
<dbReference type="Gene3D" id="3.40.980.10">
    <property type="entry name" value="MoaB/Mog-like domain"/>
    <property type="match status" value="1"/>
</dbReference>
<dbReference type="SUPFAM" id="SSF53218">
    <property type="entry name" value="Molybdenum cofactor biosynthesis proteins"/>
    <property type="match status" value="1"/>
</dbReference>
<name>A0A845EZA4_9BACL</name>
<dbReference type="InterPro" id="IPR008136">
    <property type="entry name" value="CinA_C"/>
</dbReference>
<dbReference type="InterPro" id="IPR036425">
    <property type="entry name" value="MoaB/Mog-like_dom_sf"/>
</dbReference>
<dbReference type="NCBIfam" id="TIGR00199">
    <property type="entry name" value="PncC_domain"/>
    <property type="match status" value="1"/>
</dbReference>